<proteinExistence type="predicted"/>
<dbReference type="RefSeq" id="WP_021729891.1">
    <property type="nucleotide sequence ID" value="NZ_AVAI01000001.1"/>
</dbReference>
<dbReference type="SUPFAM" id="SSF56784">
    <property type="entry name" value="HAD-like"/>
    <property type="match status" value="1"/>
</dbReference>
<evidence type="ECO:0000313" key="2">
    <source>
        <dbReference type="Proteomes" id="UP000236162"/>
    </source>
</evidence>
<evidence type="ECO:0000313" key="1">
    <source>
        <dbReference type="EMBL" id="GBF02687.1"/>
    </source>
</evidence>
<accession>A0ABQ0NE33</accession>
<dbReference type="PANTHER" id="PTHR10000:SF8">
    <property type="entry name" value="HAD SUPERFAMILY HYDROLASE-LIKE, TYPE 3"/>
    <property type="match status" value="1"/>
</dbReference>
<dbReference type="InterPro" id="IPR000150">
    <property type="entry name" value="Cof"/>
</dbReference>
<keyword evidence="2" id="KW-1185">Reference proteome</keyword>
<dbReference type="Proteomes" id="UP000236162">
    <property type="component" value="Unassembled WGS sequence"/>
</dbReference>
<dbReference type="Gene3D" id="3.40.50.1000">
    <property type="entry name" value="HAD superfamily/HAD-like"/>
    <property type="match status" value="1"/>
</dbReference>
<dbReference type="InterPro" id="IPR023214">
    <property type="entry name" value="HAD_sf"/>
</dbReference>
<dbReference type="Gene3D" id="3.30.1240.10">
    <property type="match status" value="1"/>
</dbReference>
<dbReference type="SFLD" id="SFLDG01140">
    <property type="entry name" value="C2.B:_Phosphomannomutase_and_P"/>
    <property type="match status" value="1"/>
</dbReference>
<sequence length="259" mass="29043">MNNQILCSDIDGTLISDSKRVAPQDIQALATWQKHGHLFGITSGRSLDGIKMITRQLEREPDFIVALNGAYVSSITRHIYESNISKVMSRRVLEIVRQLPSEKITVNINRQSRQLVQCVTNGHTEVDEMSLLQQLEDGLEIAKITVLLKLSDDSQLFYEQLSSLPVEITTSDDRYIEIMQQGISKLSGLTTALEQQIPLERVIAIGDYLNDIAMIKSVGAGYAVANARPELKQVADYQTVSHNDGPISHILNEQRRMNR</sequence>
<dbReference type="Pfam" id="PF08282">
    <property type="entry name" value="Hydrolase_3"/>
    <property type="match status" value="1"/>
</dbReference>
<dbReference type="PANTHER" id="PTHR10000">
    <property type="entry name" value="PHOSPHOSERINE PHOSPHATASE"/>
    <property type="match status" value="1"/>
</dbReference>
<comment type="caution">
    <text evidence="1">The sequence shown here is derived from an EMBL/GenBank/DDBJ whole genome shotgun (WGS) entry which is preliminary data.</text>
</comment>
<organism evidence="1 2">
    <name type="scientific">Lactiplantibacillus paraplantarum</name>
    <dbReference type="NCBI Taxonomy" id="60520"/>
    <lineage>
        <taxon>Bacteria</taxon>
        <taxon>Bacillati</taxon>
        <taxon>Bacillota</taxon>
        <taxon>Bacilli</taxon>
        <taxon>Lactobacillales</taxon>
        <taxon>Lactobacillaceae</taxon>
        <taxon>Lactiplantibacillus</taxon>
    </lineage>
</organism>
<dbReference type="InterPro" id="IPR006379">
    <property type="entry name" value="HAD-SF_hydro_IIB"/>
</dbReference>
<dbReference type="SFLD" id="SFLDS00003">
    <property type="entry name" value="Haloacid_Dehalogenase"/>
    <property type="match status" value="1"/>
</dbReference>
<protein>
    <submittedName>
        <fullName evidence="1">Haloacid dehalogenase</fullName>
    </submittedName>
</protein>
<dbReference type="NCBIfam" id="TIGR01484">
    <property type="entry name" value="HAD-SF-IIB"/>
    <property type="match status" value="1"/>
</dbReference>
<gene>
    <name evidence="1" type="primary">cof_9</name>
    <name evidence="1" type="ORF">LPPLD21_02237</name>
</gene>
<dbReference type="InterPro" id="IPR036412">
    <property type="entry name" value="HAD-like_sf"/>
</dbReference>
<dbReference type="EMBL" id="BDOR01000013">
    <property type="protein sequence ID" value="GBF02687.1"/>
    <property type="molecule type" value="Genomic_DNA"/>
</dbReference>
<reference evidence="1 2" key="1">
    <citation type="submission" date="2017-04" db="EMBL/GenBank/DDBJ databases">
        <title>In vitro and in silico characterization of Lactobacillus paraplantarum D2-1, a starter culture for soymilk fermentation.</title>
        <authorList>
            <person name="Endo A."/>
            <person name="Sasaki F."/>
            <person name="Maeno S."/>
            <person name="Kanesaki Y."/>
            <person name="Kubota E."/>
            <person name="Torres G.A."/>
            <person name="Tomita S."/>
            <person name="Nakagawa J."/>
        </authorList>
    </citation>
    <scope>NUCLEOTIDE SEQUENCE [LARGE SCALE GENOMIC DNA]</scope>
    <source>
        <strain evidence="1 2">D2-1</strain>
    </source>
</reference>
<name>A0ABQ0NE33_9LACO</name>
<dbReference type="NCBIfam" id="TIGR00099">
    <property type="entry name" value="Cof-subfamily"/>
    <property type="match status" value="1"/>
</dbReference>